<sequence>LRELGYYCGTGVHVIFVHQSISFVGGGSCDPDYQSSSAGGTAMIAEEFWPHNRPAVVAHELGHAFALPLSPCTTANETIMSCPWLYPDVGLTDVEIAALQASPYFGDGDAATCKPFKGRGKALGRCRA</sequence>
<organism evidence="1">
    <name type="scientific">marine sediment metagenome</name>
    <dbReference type="NCBI Taxonomy" id="412755"/>
    <lineage>
        <taxon>unclassified sequences</taxon>
        <taxon>metagenomes</taxon>
        <taxon>ecological metagenomes</taxon>
    </lineage>
</organism>
<proteinExistence type="predicted"/>
<protein>
    <submittedName>
        <fullName evidence="1">Uncharacterized protein</fullName>
    </submittedName>
</protein>
<dbReference type="SUPFAM" id="SSF55486">
    <property type="entry name" value="Metalloproteases ('zincins'), catalytic domain"/>
    <property type="match status" value="1"/>
</dbReference>
<dbReference type="AlphaFoldDB" id="A0A0F8WS09"/>
<accession>A0A0F8WS09</accession>
<feature type="non-terminal residue" evidence="1">
    <location>
        <position position="1"/>
    </location>
</feature>
<gene>
    <name evidence="1" type="ORF">LCGC14_3031810</name>
</gene>
<dbReference type="EMBL" id="LAZR01063338">
    <property type="protein sequence ID" value="KKK59697.1"/>
    <property type="molecule type" value="Genomic_DNA"/>
</dbReference>
<reference evidence="1" key="1">
    <citation type="journal article" date="2015" name="Nature">
        <title>Complex archaea that bridge the gap between prokaryotes and eukaryotes.</title>
        <authorList>
            <person name="Spang A."/>
            <person name="Saw J.H."/>
            <person name="Jorgensen S.L."/>
            <person name="Zaremba-Niedzwiedzka K."/>
            <person name="Martijn J."/>
            <person name="Lind A.E."/>
            <person name="van Eijk R."/>
            <person name="Schleper C."/>
            <person name="Guy L."/>
            <person name="Ettema T.J."/>
        </authorList>
    </citation>
    <scope>NUCLEOTIDE SEQUENCE</scope>
</reference>
<evidence type="ECO:0000313" key="1">
    <source>
        <dbReference type="EMBL" id="KKK59697.1"/>
    </source>
</evidence>
<comment type="caution">
    <text evidence="1">The sequence shown here is derived from an EMBL/GenBank/DDBJ whole genome shotgun (WGS) entry which is preliminary data.</text>
</comment>
<name>A0A0F8WS09_9ZZZZ</name>